<accession>A0ACC3Z8R4</accession>
<keyword evidence="2" id="KW-1185">Reference proteome</keyword>
<organism evidence="1 2">
    <name type="scientific">Colletotrichum truncatum</name>
    <name type="common">Anthracnose fungus</name>
    <name type="synonym">Colletotrichum capsici</name>
    <dbReference type="NCBI Taxonomy" id="5467"/>
    <lineage>
        <taxon>Eukaryota</taxon>
        <taxon>Fungi</taxon>
        <taxon>Dikarya</taxon>
        <taxon>Ascomycota</taxon>
        <taxon>Pezizomycotina</taxon>
        <taxon>Sordariomycetes</taxon>
        <taxon>Hypocreomycetidae</taxon>
        <taxon>Glomerellales</taxon>
        <taxon>Glomerellaceae</taxon>
        <taxon>Colletotrichum</taxon>
        <taxon>Colletotrichum truncatum species complex</taxon>
    </lineage>
</organism>
<comment type="caution">
    <text evidence="1">The sequence shown here is derived from an EMBL/GenBank/DDBJ whole genome shotgun (WGS) entry which is preliminary data.</text>
</comment>
<sequence length="117" mass="13890">MCHLATATCNTCQELQTVLVRHTATTSHPHAITSLTNEFHLPCENAKLTGKKCCWLFTWRFSATIPEVFCKKCQMYRGEIDYQTWLWRDMNRRNDLLNCLDVEKSRNRNSWWKVFLC</sequence>
<protein>
    <submittedName>
        <fullName evidence="1">Uncharacterized protein</fullName>
    </submittedName>
</protein>
<reference evidence="1 2" key="1">
    <citation type="journal article" date="2020" name="Phytopathology">
        <title>Genome Sequence Resources of Colletotrichum truncatum, C. plurivorum, C. musicola, and C. sojae: Four Species Pathogenic to Soybean (Glycine max).</title>
        <authorList>
            <person name="Rogerio F."/>
            <person name="Boufleur T.R."/>
            <person name="Ciampi-Guillardi M."/>
            <person name="Sukno S.A."/>
            <person name="Thon M.R."/>
            <person name="Massola Junior N.S."/>
            <person name="Baroncelli R."/>
        </authorList>
    </citation>
    <scope>NUCLEOTIDE SEQUENCE [LARGE SCALE GENOMIC DNA]</scope>
    <source>
        <strain evidence="1 2">CMES1059</strain>
    </source>
</reference>
<dbReference type="EMBL" id="VUJX02000002">
    <property type="protein sequence ID" value="KAL0940395.1"/>
    <property type="molecule type" value="Genomic_DNA"/>
</dbReference>
<gene>
    <name evidence="1" type="ORF">CTRU02_203158</name>
</gene>
<dbReference type="Proteomes" id="UP000805649">
    <property type="component" value="Unassembled WGS sequence"/>
</dbReference>
<name>A0ACC3Z8R4_COLTU</name>
<evidence type="ECO:0000313" key="2">
    <source>
        <dbReference type="Proteomes" id="UP000805649"/>
    </source>
</evidence>
<evidence type="ECO:0000313" key="1">
    <source>
        <dbReference type="EMBL" id="KAL0940395.1"/>
    </source>
</evidence>
<proteinExistence type="predicted"/>